<evidence type="ECO:0000259" key="1">
    <source>
        <dbReference type="Pfam" id="PF00149"/>
    </source>
</evidence>
<dbReference type="EMBL" id="JAAEDH010000005">
    <property type="protein sequence ID" value="MBR0654775.1"/>
    <property type="molecule type" value="Genomic_DNA"/>
</dbReference>
<dbReference type="Pfam" id="PF00149">
    <property type="entry name" value="Metallophos"/>
    <property type="match status" value="1"/>
</dbReference>
<organism evidence="2 3">
    <name type="scientific">Plastoroseomonas arctica</name>
    <dbReference type="NCBI Taxonomy" id="1509237"/>
    <lineage>
        <taxon>Bacteria</taxon>
        <taxon>Pseudomonadati</taxon>
        <taxon>Pseudomonadota</taxon>
        <taxon>Alphaproteobacteria</taxon>
        <taxon>Acetobacterales</taxon>
        <taxon>Acetobacteraceae</taxon>
        <taxon>Plastoroseomonas</taxon>
    </lineage>
</organism>
<dbReference type="GO" id="GO:0008803">
    <property type="term" value="F:bis(5'-nucleosyl)-tetraphosphatase (symmetrical) activity"/>
    <property type="evidence" value="ECO:0007669"/>
    <property type="project" value="TreeGrafter"/>
</dbReference>
<dbReference type="AlphaFoldDB" id="A0AAF1JVT9"/>
<name>A0AAF1JVT9_9PROT</name>
<keyword evidence="3" id="KW-1185">Reference proteome</keyword>
<sequence>MIAWQDAPASLPEGERIYAIPDIHGALAKLRAMHAMIAADLEARPVERPLLIHLGDYIDKGPDSRGVVNHLIAGSPCAALHLRGNHEDMMLASLAGEPGAEADWLWCGGRATLLSWGGTEDSWTGLITERQRDFLDATTFWHQAGGYFFTHAGIRPGVPLDAQDPDDLMRIRGEFLNSDRDHGAVIVHGHTAGFDPVIRPNRICLDTAAWSGGSLTCGVFEADRLGFLRA</sequence>
<protein>
    <submittedName>
        <fullName evidence="2">Serine/threonine protein phosphatase</fullName>
    </submittedName>
</protein>
<accession>A0AAF1JVT9</accession>
<dbReference type="Gene3D" id="3.60.21.10">
    <property type="match status" value="1"/>
</dbReference>
<dbReference type="Proteomes" id="UP001196068">
    <property type="component" value="Unassembled WGS sequence"/>
</dbReference>
<dbReference type="GO" id="GO:0110154">
    <property type="term" value="P:RNA decapping"/>
    <property type="evidence" value="ECO:0007669"/>
    <property type="project" value="TreeGrafter"/>
</dbReference>
<proteinExistence type="predicted"/>
<dbReference type="InterPro" id="IPR004843">
    <property type="entry name" value="Calcineurin-like_PHP"/>
</dbReference>
<evidence type="ECO:0000313" key="2">
    <source>
        <dbReference type="EMBL" id="MBR0654775.1"/>
    </source>
</evidence>
<dbReference type="GO" id="GO:0016791">
    <property type="term" value="F:phosphatase activity"/>
    <property type="evidence" value="ECO:0007669"/>
    <property type="project" value="TreeGrafter"/>
</dbReference>
<reference evidence="2" key="2">
    <citation type="journal article" date="2021" name="Syst. Appl. Microbiol.">
        <title>Roseomonas hellenica sp. nov., isolated from roots of wild-growing Alkanna tinctoria.</title>
        <authorList>
            <person name="Rat A."/>
            <person name="Naranjo H.D."/>
            <person name="Lebbe L."/>
            <person name="Cnockaert M."/>
            <person name="Krigas N."/>
            <person name="Grigoriadou K."/>
            <person name="Maloupa E."/>
            <person name="Willems A."/>
        </authorList>
    </citation>
    <scope>NUCLEOTIDE SEQUENCE</scope>
    <source>
        <strain evidence="2">LMG 28251</strain>
    </source>
</reference>
<dbReference type="PANTHER" id="PTHR42850:SF4">
    <property type="entry name" value="ZINC-DEPENDENT ENDOPOLYPHOSPHATASE"/>
    <property type="match status" value="1"/>
</dbReference>
<dbReference type="SUPFAM" id="SSF56300">
    <property type="entry name" value="Metallo-dependent phosphatases"/>
    <property type="match status" value="1"/>
</dbReference>
<dbReference type="PANTHER" id="PTHR42850">
    <property type="entry name" value="METALLOPHOSPHOESTERASE"/>
    <property type="match status" value="1"/>
</dbReference>
<comment type="caution">
    <text evidence="2">The sequence shown here is derived from an EMBL/GenBank/DDBJ whole genome shotgun (WGS) entry which is preliminary data.</text>
</comment>
<evidence type="ECO:0000313" key="3">
    <source>
        <dbReference type="Proteomes" id="UP001196068"/>
    </source>
</evidence>
<feature type="domain" description="Calcineurin-like phosphoesterase" evidence="1">
    <location>
        <begin position="16"/>
        <end position="192"/>
    </location>
</feature>
<reference evidence="2" key="1">
    <citation type="submission" date="2020-01" db="EMBL/GenBank/DDBJ databases">
        <authorList>
            <person name="Rat A."/>
        </authorList>
    </citation>
    <scope>NUCLEOTIDE SEQUENCE</scope>
    <source>
        <strain evidence="2">LMG 28251</strain>
    </source>
</reference>
<dbReference type="GO" id="GO:0005737">
    <property type="term" value="C:cytoplasm"/>
    <property type="evidence" value="ECO:0007669"/>
    <property type="project" value="TreeGrafter"/>
</dbReference>
<dbReference type="RefSeq" id="WP_211873588.1">
    <property type="nucleotide sequence ID" value="NZ_JAAEDH010000005.1"/>
</dbReference>
<gene>
    <name evidence="2" type="ORF">GXW79_06765</name>
</gene>
<dbReference type="InterPro" id="IPR050126">
    <property type="entry name" value="Ap4A_hydrolase"/>
</dbReference>
<dbReference type="InterPro" id="IPR029052">
    <property type="entry name" value="Metallo-depent_PP-like"/>
</dbReference>